<keyword evidence="5" id="KW-1185">Reference proteome</keyword>
<organism evidence="4 5">
    <name type="scientific">Comamonas flocculans</name>
    <dbReference type="NCBI Taxonomy" id="2597701"/>
    <lineage>
        <taxon>Bacteria</taxon>
        <taxon>Pseudomonadati</taxon>
        <taxon>Pseudomonadota</taxon>
        <taxon>Betaproteobacteria</taxon>
        <taxon>Burkholderiales</taxon>
        <taxon>Comamonadaceae</taxon>
        <taxon>Comamonas</taxon>
    </lineage>
</organism>
<dbReference type="Pfam" id="PF13785">
    <property type="entry name" value="DUF4178"/>
    <property type="match status" value="2"/>
</dbReference>
<dbReference type="EMBL" id="CP042344">
    <property type="protein sequence ID" value="QEA12777.1"/>
    <property type="molecule type" value="Genomic_DNA"/>
</dbReference>
<evidence type="ECO:0000256" key="1">
    <source>
        <dbReference type="SAM" id="MobiDB-lite"/>
    </source>
</evidence>
<feature type="compositionally biased region" description="Gly residues" evidence="1">
    <location>
        <begin position="485"/>
        <end position="497"/>
    </location>
</feature>
<proteinExistence type="predicted"/>
<feature type="domain" description="DUF4178" evidence="3">
    <location>
        <begin position="68"/>
        <end position="202"/>
    </location>
</feature>
<dbReference type="AlphaFoldDB" id="A0A5B8RY40"/>
<dbReference type="OrthoDB" id="228033at2"/>
<feature type="domain" description="DUF4178" evidence="3">
    <location>
        <begin position="277"/>
        <end position="415"/>
    </location>
</feature>
<evidence type="ECO:0000256" key="2">
    <source>
        <dbReference type="SAM" id="Phobius"/>
    </source>
</evidence>
<keyword evidence="2" id="KW-0812">Transmembrane</keyword>
<dbReference type="RefSeq" id="WP_146912371.1">
    <property type="nucleotide sequence ID" value="NZ_CP042344.1"/>
</dbReference>
<evidence type="ECO:0000313" key="4">
    <source>
        <dbReference type="EMBL" id="QEA12777.1"/>
    </source>
</evidence>
<reference evidence="4 5" key="1">
    <citation type="submission" date="2019-07" db="EMBL/GenBank/DDBJ databases">
        <title>Complete genome sequence of Comamonas sp. NLF 7-7 isolated from livestock.</title>
        <authorList>
            <person name="Kim D.H."/>
            <person name="Kim J.G."/>
        </authorList>
    </citation>
    <scope>NUCLEOTIDE SEQUENCE [LARGE SCALE GENOMIC DNA]</scope>
    <source>
        <strain evidence="4 5">NLF 7-7</strain>
    </source>
</reference>
<keyword evidence="2" id="KW-0472">Membrane</keyword>
<dbReference type="KEGG" id="cof:FOZ74_06915"/>
<keyword evidence="2" id="KW-1133">Transmembrane helix</keyword>
<name>A0A5B8RY40_9BURK</name>
<accession>A0A5B8RY40</accession>
<feature type="transmembrane region" description="Helical" evidence="2">
    <location>
        <begin position="441"/>
        <end position="466"/>
    </location>
</feature>
<feature type="region of interest" description="Disordered" evidence="1">
    <location>
        <begin position="472"/>
        <end position="497"/>
    </location>
</feature>
<gene>
    <name evidence="4" type="ORF">FOZ74_06915</name>
</gene>
<protein>
    <submittedName>
        <fullName evidence="4">DUF4178 domain-containing protein</fullName>
    </submittedName>
</protein>
<feature type="compositionally biased region" description="Low complexity" evidence="1">
    <location>
        <begin position="472"/>
        <end position="484"/>
    </location>
</feature>
<sequence>MATSQQRHYSAPCPGCGAPVEFLSAQSSYAVCGYCHSTVVRRGEVLARVGKMAELFEDHSPLQLMASGKWEGTAFTLIGRMQFRGEEGGWTEWNAWLDDGRRATLGEDNGAYVFTQPLQPPPADLPAPEQLGLGARLTLAGQRWSVAAHLQAHLAAAEGELPRLPPPGQQFLVVELRSDDGQVLSIDYGGTTPRLEIGRSVQLAELQLKGLKDASLKQEQGRHFDCPHCGAPVQVQLQSTKSITCGSCHSLIDLSGGIGAELLSATQQAGAAPLIALGSIGQFEGVPWQVVGYQRRLGQEPDDDEQFGWDEYLLYNQQKGFIFLVDASDGWSLVRPATGAPKLGALGAAASYLGMSYVRTSGYRAETAYVAGEFYWPVERGQQTDNVDYAATQGKGILSREKSDKEITWSYGSRLASATVAQAFGREAEADKFKRDEVGPFVASGGSGCGLTVLILIVFIMVVIMLSTCTDGSSSSGSYNRSSGGSFGGYSSGGSHK</sequence>
<dbReference type="Proteomes" id="UP000321199">
    <property type="component" value="Chromosome"/>
</dbReference>
<evidence type="ECO:0000259" key="3">
    <source>
        <dbReference type="Pfam" id="PF13785"/>
    </source>
</evidence>
<evidence type="ECO:0000313" key="5">
    <source>
        <dbReference type="Proteomes" id="UP000321199"/>
    </source>
</evidence>
<dbReference type="InterPro" id="IPR025235">
    <property type="entry name" value="DUF4178"/>
</dbReference>